<evidence type="ECO:0000256" key="13">
    <source>
        <dbReference type="ARBA" id="ARBA00023136"/>
    </source>
</evidence>
<organism evidence="21 22">
    <name type="scientific">Endozoicomonas elysicola</name>
    <dbReference type="NCBI Taxonomy" id="305900"/>
    <lineage>
        <taxon>Bacteria</taxon>
        <taxon>Pseudomonadati</taxon>
        <taxon>Pseudomonadota</taxon>
        <taxon>Gammaproteobacteria</taxon>
        <taxon>Oceanospirillales</taxon>
        <taxon>Endozoicomonadaceae</taxon>
        <taxon>Endozoicomonas</taxon>
    </lineage>
</organism>
<feature type="transmembrane region" description="Helical" evidence="17">
    <location>
        <begin position="38"/>
        <end position="62"/>
    </location>
</feature>
<evidence type="ECO:0000256" key="2">
    <source>
        <dbReference type="ARBA" id="ARBA00007316"/>
    </source>
</evidence>
<dbReference type="GO" id="GO:0042802">
    <property type="term" value="F:identical protein binding"/>
    <property type="evidence" value="ECO:0007669"/>
    <property type="project" value="UniProtKB-ARBA"/>
</dbReference>
<comment type="similarity">
    <text evidence="2">Belongs to the CpsD/CapB family.</text>
</comment>
<dbReference type="Pfam" id="PF02706">
    <property type="entry name" value="Wzz"/>
    <property type="match status" value="1"/>
</dbReference>
<feature type="coiled-coil region" evidence="16">
    <location>
        <begin position="372"/>
        <end position="402"/>
    </location>
</feature>
<evidence type="ECO:0000256" key="11">
    <source>
        <dbReference type="ARBA" id="ARBA00022840"/>
    </source>
</evidence>
<evidence type="ECO:0000256" key="4">
    <source>
        <dbReference type="ARBA" id="ARBA00011903"/>
    </source>
</evidence>
<dbReference type="GO" id="GO:0005524">
    <property type="term" value="F:ATP binding"/>
    <property type="evidence" value="ECO:0007669"/>
    <property type="project" value="UniProtKB-KW"/>
</dbReference>
<keyword evidence="13 17" id="KW-0472">Membrane</keyword>
<keyword evidence="14" id="KW-0829">Tyrosine-protein kinase</keyword>
<dbReference type="EMBL" id="JOJP01000001">
    <property type="protein sequence ID" value="KEI70747.1"/>
    <property type="molecule type" value="Genomic_DNA"/>
</dbReference>
<keyword evidence="16" id="KW-0175">Coiled coil</keyword>
<name>A0A081K9C1_9GAMM</name>
<evidence type="ECO:0000256" key="17">
    <source>
        <dbReference type="SAM" id="Phobius"/>
    </source>
</evidence>
<keyword evidence="11" id="KW-0067">ATP-binding</keyword>
<dbReference type="NCBIfam" id="TIGR01007">
    <property type="entry name" value="eps_fam"/>
    <property type="match status" value="1"/>
</dbReference>
<dbReference type="InterPro" id="IPR005702">
    <property type="entry name" value="Wzc-like_C"/>
</dbReference>
<keyword evidence="8 17" id="KW-0812">Transmembrane</keyword>
<evidence type="ECO:0000256" key="14">
    <source>
        <dbReference type="ARBA" id="ARBA00023137"/>
    </source>
</evidence>
<evidence type="ECO:0000256" key="7">
    <source>
        <dbReference type="ARBA" id="ARBA00022679"/>
    </source>
</evidence>
<dbReference type="Gene3D" id="3.40.50.300">
    <property type="entry name" value="P-loop containing nucleotide triphosphate hydrolases"/>
    <property type="match status" value="1"/>
</dbReference>
<keyword evidence="7" id="KW-0808">Transferase</keyword>
<dbReference type="STRING" id="305900.GV64_08325"/>
<keyword evidence="22" id="KW-1185">Reference proteome</keyword>
<comment type="similarity">
    <text evidence="3">Belongs to the etk/wzc family.</text>
</comment>
<dbReference type="InterPro" id="IPR025669">
    <property type="entry name" value="AAA_dom"/>
</dbReference>
<evidence type="ECO:0000256" key="16">
    <source>
        <dbReference type="SAM" id="Coils"/>
    </source>
</evidence>
<protein>
    <recommendedName>
        <fullName evidence="4">non-specific protein-tyrosine kinase</fullName>
        <ecNumber evidence="4">2.7.10.2</ecNumber>
    </recommendedName>
</protein>
<evidence type="ECO:0000313" key="22">
    <source>
        <dbReference type="Proteomes" id="UP000027997"/>
    </source>
</evidence>
<comment type="caution">
    <text evidence="21">The sequence shown here is derived from an EMBL/GenBank/DDBJ whole genome shotgun (WGS) entry which is preliminary data.</text>
</comment>
<evidence type="ECO:0000256" key="15">
    <source>
        <dbReference type="ARBA" id="ARBA00051245"/>
    </source>
</evidence>
<proteinExistence type="inferred from homology"/>
<keyword evidence="12 17" id="KW-1133">Transmembrane helix</keyword>
<feature type="domain" description="AAA" evidence="19">
    <location>
        <begin position="543"/>
        <end position="661"/>
    </location>
</feature>
<dbReference type="eggNOG" id="COG0489">
    <property type="taxonomic scope" value="Bacteria"/>
</dbReference>
<evidence type="ECO:0000259" key="18">
    <source>
        <dbReference type="Pfam" id="PF02706"/>
    </source>
</evidence>
<dbReference type="RefSeq" id="WP_020580641.1">
    <property type="nucleotide sequence ID" value="NZ_JOJP01000001.1"/>
</dbReference>
<gene>
    <name evidence="21" type="ORF">GV64_08325</name>
</gene>
<dbReference type="Pfam" id="PF13807">
    <property type="entry name" value="GNVR"/>
    <property type="match status" value="1"/>
</dbReference>
<dbReference type="eggNOG" id="COG3206">
    <property type="taxonomic scope" value="Bacteria"/>
</dbReference>
<feature type="coiled-coil region" evidence="16">
    <location>
        <begin position="225"/>
        <end position="252"/>
    </location>
</feature>
<evidence type="ECO:0000256" key="6">
    <source>
        <dbReference type="ARBA" id="ARBA00022519"/>
    </source>
</evidence>
<feature type="domain" description="Tyrosine-protein kinase G-rich" evidence="20">
    <location>
        <begin position="394"/>
        <end position="471"/>
    </location>
</feature>
<dbReference type="GO" id="GO:0005886">
    <property type="term" value="C:plasma membrane"/>
    <property type="evidence" value="ECO:0007669"/>
    <property type="project" value="UniProtKB-SubCell"/>
</dbReference>
<sequence length="734" mass="81762">MNTETRHAGSAPAQTRNPQDEDIIDLRQIFHVLNNHRWAILGFTAAVTLIAILVVFSMTPIYQATSVLQIEQEQAKVVSIEEIYGIEGGNDSYLNTQFEVLKSRGVLEKVVNKLNLLNNPEFNTRLQEAPWYAGLLDWRDWLGLKEPEAEVDPATVMRDTINVLSAHVSIEPVRKTQIVKIHAQSESPQLAARIANAIANAYIESYMESKLSLTLNATDWMQGRLGELSEKLKIAEQELQDYREEEQLIDLEGVLTVSSNELKALTESLVQVRNKLAVSENIYKRIRSGEMKQGDNQSLQAVLQHPLIQDLKQDESKLERQVLDMSRRYGPKHPSMISAQSELESIRENLNIQIRNIVDGVERDYEIDKANEKSLQIAVENVKKKVQDINRKQFRLRALEREVQTNKDLYDAFFKRIQETSATSDLQTANARIVDQAFTPQVPVKPKKKLIVGIAALLGLMVSCGIAFLLEMLNNTIRTTRDVEEKLNLPVLGVLPKLTDKKLLDHVFNLFNDKGQPGFGEAVRTIRTSVNLTAMDQQHRLFAVTSTVPGEGKSSTASNLALALGQLGKTLLVDCDLRRPVVGKNFHIKGGSAGLANLLADTAGLNDAVHKLEGIDIIPCGQVPPNPQELLSSERFSALLKQLREQYDYVVLDCPPVQNVSDVLMVSRHCDGLVYVVEAGRMQANAVQAAVGRLLQARAPVTGAVLNKIDPKAKDTYGYNQGYYDATGYYSGTA</sequence>
<dbReference type="Pfam" id="PF13614">
    <property type="entry name" value="AAA_31"/>
    <property type="match status" value="1"/>
</dbReference>
<keyword evidence="5" id="KW-1003">Cell membrane</keyword>
<evidence type="ECO:0000256" key="9">
    <source>
        <dbReference type="ARBA" id="ARBA00022741"/>
    </source>
</evidence>
<comment type="catalytic activity">
    <reaction evidence="15">
        <text>L-tyrosyl-[protein] + ATP = O-phospho-L-tyrosyl-[protein] + ADP + H(+)</text>
        <dbReference type="Rhea" id="RHEA:10596"/>
        <dbReference type="Rhea" id="RHEA-COMP:10136"/>
        <dbReference type="Rhea" id="RHEA-COMP:20101"/>
        <dbReference type="ChEBI" id="CHEBI:15378"/>
        <dbReference type="ChEBI" id="CHEBI:30616"/>
        <dbReference type="ChEBI" id="CHEBI:46858"/>
        <dbReference type="ChEBI" id="CHEBI:61978"/>
        <dbReference type="ChEBI" id="CHEBI:456216"/>
        <dbReference type="EC" id="2.7.10.2"/>
    </reaction>
</comment>
<keyword evidence="10" id="KW-0418">Kinase</keyword>
<evidence type="ECO:0000256" key="3">
    <source>
        <dbReference type="ARBA" id="ARBA00008883"/>
    </source>
</evidence>
<feature type="transmembrane region" description="Helical" evidence="17">
    <location>
        <begin position="450"/>
        <end position="470"/>
    </location>
</feature>
<evidence type="ECO:0000313" key="21">
    <source>
        <dbReference type="EMBL" id="KEI70747.1"/>
    </source>
</evidence>
<dbReference type="InterPro" id="IPR003856">
    <property type="entry name" value="LPS_length_determ_N"/>
</dbReference>
<dbReference type="InterPro" id="IPR032807">
    <property type="entry name" value="GNVR"/>
</dbReference>
<dbReference type="PANTHER" id="PTHR32309">
    <property type="entry name" value="TYROSINE-PROTEIN KINASE"/>
    <property type="match status" value="1"/>
</dbReference>
<dbReference type="SUPFAM" id="SSF52540">
    <property type="entry name" value="P-loop containing nucleoside triphosphate hydrolases"/>
    <property type="match status" value="1"/>
</dbReference>
<reference evidence="21 22" key="1">
    <citation type="submission" date="2014-06" db="EMBL/GenBank/DDBJ databases">
        <title>Whole Genome Sequences of Three Symbiotic Endozoicomonas Bacteria.</title>
        <authorList>
            <person name="Neave M.J."/>
            <person name="Apprill A."/>
            <person name="Voolstra C.R."/>
        </authorList>
    </citation>
    <scope>NUCLEOTIDE SEQUENCE [LARGE SCALE GENOMIC DNA]</scope>
    <source>
        <strain evidence="21 22">DSM 22380</strain>
    </source>
</reference>
<evidence type="ECO:0000256" key="10">
    <source>
        <dbReference type="ARBA" id="ARBA00022777"/>
    </source>
</evidence>
<accession>A0A081K9C1</accession>
<feature type="domain" description="Polysaccharide chain length determinant N-terminal" evidence="18">
    <location>
        <begin position="24"/>
        <end position="114"/>
    </location>
</feature>
<dbReference type="PANTHER" id="PTHR32309:SF13">
    <property type="entry name" value="FERRIC ENTEROBACTIN TRANSPORT PROTEIN FEPE"/>
    <property type="match status" value="1"/>
</dbReference>
<evidence type="ECO:0000256" key="12">
    <source>
        <dbReference type="ARBA" id="ARBA00022989"/>
    </source>
</evidence>
<dbReference type="InterPro" id="IPR027417">
    <property type="entry name" value="P-loop_NTPase"/>
</dbReference>
<dbReference type="Proteomes" id="UP000027997">
    <property type="component" value="Unassembled WGS sequence"/>
</dbReference>
<dbReference type="AlphaFoldDB" id="A0A081K9C1"/>
<keyword evidence="9" id="KW-0547">Nucleotide-binding</keyword>
<evidence type="ECO:0000256" key="1">
    <source>
        <dbReference type="ARBA" id="ARBA00004429"/>
    </source>
</evidence>
<dbReference type="CDD" id="cd05387">
    <property type="entry name" value="BY-kinase"/>
    <property type="match status" value="1"/>
</dbReference>
<evidence type="ECO:0000259" key="19">
    <source>
        <dbReference type="Pfam" id="PF13614"/>
    </source>
</evidence>
<evidence type="ECO:0000256" key="5">
    <source>
        <dbReference type="ARBA" id="ARBA00022475"/>
    </source>
</evidence>
<evidence type="ECO:0000259" key="20">
    <source>
        <dbReference type="Pfam" id="PF13807"/>
    </source>
</evidence>
<dbReference type="InterPro" id="IPR050445">
    <property type="entry name" value="Bact_polysacc_biosynth/exp"/>
</dbReference>
<comment type="subcellular location">
    <subcellularLocation>
        <location evidence="1">Cell inner membrane</location>
        <topology evidence="1">Multi-pass membrane protein</topology>
    </subcellularLocation>
</comment>
<keyword evidence="6" id="KW-0997">Cell inner membrane</keyword>
<evidence type="ECO:0000256" key="8">
    <source>
        <dbReference type="ARBA" id="ARBA00022692"/>
    </source>
</evidence>
<dbReference type="FunFam" id="3.40.50.300:FF:000527">
    <property type="entry name" value="Tyrosine-protein kinase etk"/>
    <property type="match status" value="1"/>
</dbReference>
<dbReference type="EC" id="2.7.10.2" evidence="4"/>
<dbReference type="GO" id="GO:0004715">
    <property type="term" value="F:non-membrane spanning protein tyrosine kinase activity"/>
    <property type="evidence" value="ECO:0007669"/>
    <property type="project" value="UniProtKB-EC"/>
</dbReference>